<comment type="caution">
    <text evidence="2">The sequence shown here is derived from an EMBL/GenBank/DDBJ whole genome shotgun (WGS) entry which is preliminary data.</text>
</comment>
<organism evidence="2 3">
    <name type="scientific">Cinchona calisaya</name>
    <dbReference type="NCBI Taxonomy" id="153742"/>
    <lineage>
        <taxon>Eukaryota</taxon>
        <taxon>Viridiplantae</taxon>
        <taxon>Streptophyta</taxon>
        <taxon>Embryophyta</taxon>
        <taxon>Tracheophyta</taxon>
        <taxon>Spermatophyta</taxon>
        <taxon>Magnoliopsida</taxon>
        <taxon>eudicotyledons</taxon>
        <taxon>Gunneridae</taxon>
        <taxon>Pentapetalae</taxon>
        <taxon>asterids</taxon>
        <taxon>lamiids</taxon>
        <taxon>Gentianales</taxon>
        <taxon>Rubiaceae</taxon>
        <taxon>Cinchonoideae</taxon>
        <taxon>Cinchoneae</taxon>
        <taxon>Cinchona</taxon>
    </lineage>
</organism>
<accession>A0ABD2YVZ0</accession>
<proteinExistence type="predicted"/>
<dbReference type="PANTHER" id="PTHR31973">
    <property type="entry name" value="POLYPROTEIN, PUTATIVE-RELATED"/>
    <property type="match status" value="1"/>
</dbReference>
<name>A0ABD2YVZ0_9GENT</name>
<sequence>MAAVGRDANNQMYPIAIVLVESEWKDSWAWFLEILTNANGTPFERGWIFLSNRQKVPTTNMQIEQEAPTRGDAKGDTHAGRSTRGATTARGAGNSGTGRGVHFANSSTIGGGASTIARGKGKSRDRAATNGPLCVIGLWNGVGISNNKTYFPLEDPTTTHPPQPNL</sequence>
<keyword evidence="3" id="KW-1185">Reference proteome</keyword>
<protein>
    <recommendedName>
        <fullName evidence="4">MULE transposase domain-containing protein</fullName>
    </recommendedName>
</protein>
<gene>
    <name evidence="2" type="ORF">ACH5RR_029701</name>
</gene>
<evidence type="ECO:0000313" key="3">
    <source>
        <dbReference type="Proteomes" id="UP001630127"/>
    </source>
</evidence>
<feature type="compositionally biased region" description="Basic and acidic residues" evidence="1">
    <location>
        <begin position="67"/>
        <end position="79"/>
    </location>
</feature>
<reference evidence="2 3" key="1">
    <citation type="submission" date="2024-11" db="EMBL/GenBank/DDBJ databases">
        <title>A near-complete genome assembly of Cinchona calisaya.</title>
        <authorList>
            <person name="Lian D.C."/>
            <person name="Zhao X.W."/>
            <person name="Wei L."/>
        </authorList>
    </citation>
    <scope>NUCLEOTIDE SEQUENCE [LARGE SCALE GENOMIC DNA]</scope>
    <source>
        <tissue evidence="2">Nenye</tissue>
    </source>
</reference>
<dbReference type="PANTHER" id="PTHR31973:SF187">
    <property type="entry name" value="MUTATOR TRANSPOSASE MUDRA PROTEIN"/>
    <property type="match status" value="1"/>
</dbReference>
<dbReference type="EMBL" id="JBJUIK010000012">
    <property type="protein sequence ID" value="KAL3510300.1"/>
    <property type="molecule type" value="Genomic_DNA"/>
</dbReference>
<feature type="region of interest" description="Disordered" evidence="1">
    <location>
        <begin position="64"/>
        <end position="127"/>
    </location>
</feature>
<evidence type="ECO:0000313" key="2">
    <source>
        <dbReference type="EMBL" id="KAL3510300.1"/>
    </source>
</evidence>
<evidence type="ECO:0000256" key="1">
    <source>
        <dbReference type="SAM" id="MobiDB-lite"/>
    </source>
</evidence>
<evidence type="ECO:0008006" key="4">
    <source>
        <dbReference type="Google" id="ProtNLM"/>
    </source>
</evidence>
<dbReference type="Proteomes" id="UP001630127">
    <property type="component" value="Unassembled WGS sequence"/>
</dbReference>
<dbReference type="AlphaFoldDB" id="A0ABD2YVZ0"/>